<sequence>MGHPTPHSLPKRYDGTPVSYLLPAGETLWRVHSRRYGPAQFNARGSDEHFGGGRFDSTPADEYEYLYAGLSPQTALAEAFLRGLPRDDRGYRHLRAREVRGRTISAVTVEKPLFLVSLLDGPALAAVAQEPWLVTAEGALYAQTRAVGHWIREQAEWAQGIVWQSLRDTSRPTLILFADRGAASALAPTPSRQIHLDDDAGTQWLRVALASYRVTLRRPPSGARPATGRGAA</sequence>
<gene>
    <name evidence="2" type="ORF">ACFQZM_04595</name>
</gene>
<name>A0ABW2XBB8_9ACTN</name>
<evidence type="ECO:0000313" key="3">
    <source>
        <dbReference type="Proteomes" id="UP001597063"/>
    </source>
</evidence>
<dbReference type="EMBL" id="JBHTGP010000003">
    <property type="protein sequence ID" value="MFD0683766.1"/>
    <property type="molecule type" value="Genomic_DNA"/>
</dbReference>
<keyword evidence="3" id="KW-1185">Reference proteome</keyword>
<dbReference type="SMART" id="SM00953">
    <property type="entry name" value="RES"/>
    <property type="match status" value="1"/>
</dbReference>
<accession>A0ABW2XBB8</accession>
<protein>
    <submittedName>
        <fullName evidence="2">RES family NAD+ phosphorylase</fullName>
    </submittedName>
</protein>
<dbReference type="RefSeq" id="WP_131757299.1">
    <property type="nucleotide sequence ID" value="NZ_CAACUY010000029.1"/>
</dbReference>
<evidence type="ECO:0000313" key="2">
    <source>
        <dbReference type="EMBL" id="MFD0683766.1"/>
    </source>
</evidence>
<dbReference type="InterPro" id="IPR014914">
    <property type="entry name" value="RES_dom"/>
</dbReference>
<comment type="caution">
    <text evidence="2">The sequence shown here is derived from an EMBL/GenBank/DDBJ whole genome shotgun (WGS) entry which is preliminary data.</text>
</comment>
<feature type="domain" description="RES" evidence="1">
    <location>
        <begin position="46"/>
        <end position="189"/>
    </location>
</feature>
<proteinExistence type="predicted"/>
<dbReference type="Proteomes" id="UP001597063">
    <property type="component" value="Unassembled WGS sequence"/>
</dbReference>
<organism evidence="2 3">
    <name type="scientific">Actinomadura fibrosa</name>
    <dbReference type="NCBI Taxonomy" id="111802"/>
    <lineage>
        <taxon>Bacteria</taxon>
        <taxon>Bacillati</taxon>
        <taxon>Actinomycetota</taxon>
        <taxon>Actinomycetes</taxon>
        <taxon>Streptosporangiales</taxon>
        <taxon>Thermomonosporaceae</taxon>
        <taxon>Actinomadura</taxon>
    </lineage>
</organism>
<evidence type="ECO:0000259" key="1">
    <source>
        <dbReference type="SMART" id="SM00953"/>
    </source>
</evidence>
<dbReference type="Pfam" id="PF08808">
    <property type="entry name" value="RES"/>
    <property type="match status" value="1"/>
</dbReference>
<reference evidence="3" key="1">
    <citation type="journal article" date="2019" name="Int. J. Syst. Evol. Microbiol.">
        <title>The Global Catalogue of Microorganisms (GCM) 10K type strain sequencing project: providing services to taxonomists for standard genome sequencing and annotation.</title>
        <authorList>
            <consortium name="The Broad Institute Genomics Platform"/>
            <consortium name="The Broad Institute Genome Sequencing Center for Infectious Disease"/>
            <person name="Wu L."/>
            <person name="Ma J."/>
        </authorList>
    </citation>
    <scope>NUCLEOTIDE SEQUENCE [LARGE SCALE GENOMIC DNA]</scope>
    <source>
        <strain evidence="3">JCM 9371</strain>
    </source>
</reference>